<dbReference type="EMBL" id="CP031598">
    <property type="protein sequence ID" value="QEW26681.1"/>
    <property type="molecule type" value="Genomic_DNA"/>
</dbReference>
<keyword evidence="4" id="KW-1185">Reference proteome</keyword>
<protein>
    <recommendedName>
        <fullName evidence="6">DUF192 domain-containing protein</fullName>
    </recommendedName>
</protein>
<dbReference type="AlphaFoldDB" id="A0A0T5P922"/>
<evidence type="ECO:0000313" key="3">
    <source>
        <dbReference type="EMBL" id="QEW26681.1"/>
    </source>
</evidence>
<feature type="signal peptide" evidence="1">
    <location>
        <begin position="1"/>
        <end position="24"/>
    </location>
</feature>
<dbReference type="Proteomes" id="UP000051401">
    <property type="component" value="Unassembled WGS sequence"/>
</dbReference>
<dbReference type="KEGG" id="rid:RIdsm_02481"/>
<evidence type="ECO:0000313" key="4">
    <source>
        <dbReference type="Proteomes" id="UP000051401"/>
    </source>
</evidence>
<dbReference type="InterPro" id="IPR003795">
    <property type="entry name" value="DUF192"/>
</dbReference>
<accession>A0A0T5P922</accession>
<dbReference type="EMBL" id="LAXI01000007">
    <property type="protein sequence ID" value="KRS17489.1"/>
    <property type="molecule type" value="Genomic_DNA"/>
</dbReference>
<reference evidence="3 5" key="2">
    <citation type="submission" date="2018-08" db="EMBL/GenBank/DDBJ databases">
        <title>Genetic Globetrotter - A new plasmid hitch-hiking vast phylogenetic and geographic distances.</title>
        <authorList>
            <person name="Vollmers J."/>
            <person name="Petersen J."/>
        </authorList>
    </citation>
    <scope>NUCLEOTIDE SEQUENCE [LARGE SCALE GENOMIC DNA]</scope>
    <source>
        <strain evidence="3 5">DSM 26383</strain>
    </source>
</reference>
<sequence>MGNRGKAIRLIVAGLGLSLLPALAAADEACRDDQITLRGDWGQARFTIEVADDAGERAQGLMHRESMARSAGMLFVYDSPRTVRFWMKNTLIPLDMIFADETGTVRHIHRMAEPESEDMIYGGNNIQFILEINGGMADALNIGKGSEMRHPAIATDDATWPC</sequence>
<dbReference type="InterPro" id="IPR038695">
    <property type="entry name" value="Saro_0823-like_sf"/>
</dbReference>
<dbReference type="STRING" id="540747.SAMN04488031_101861"/>
<proteinExistence type="predicted"/>
<dbReference type="Pfam" id="PF02643">
    <property type="entry name" value="DUF192"/>
    <property type="match status" value="1"/>
</dbReference>
<dbReference type="PANTHER" id="PTHR37953:SF1">
    <property type="entry name" value="UPF0127 PROTEIN MJ1496"/>
    <property type="match status" value="1"/>
</dbReference>
<dbReference type="Proteomes" id="UP000325785">
    <property type="component" value="Chromosome"/>
</dbReference>
<dbReference type="Gene3D" id="2.60.120.1140">
    <property type="entry name" value="Protein of unknown function DUF192"/>
    <property type="match status" value="1"/>
</dbReference>
<dbReference type="RefSeq" id="WP_057816656.1">
    <property type="nucleotide sequence ID" value="NZ_CP031598.1"/>
</dbReference>
<dbReference type="PATRIC" id="fig|540747.5.peg.5727"/>
<feature type="chain" id="PRO_5010437476" description="DUF192 domain-containing protein" evidence="1">
    <location>
        <begin position="25"/>
        <end position="162"/>
    </location>
</feature>
<dbReference type="PANTHER" id="PTHR37953">
    <property type="entry name" value="UPF0127 PROTEIN MJ1496"/>
    <property type="match status" value="1"/>
</dbReference>
<evidence type="ECO:0000256" key="1">
    <source>
        <dbReference type="SAM" id="SignalP"/>
    </source>
</evidence>
<organism evidence="2 4">
    <name type="scientific">Roseovarius indicus</name>
    <dbReference type="NCBI Taxonomy" id="540747"/>
    <lineage>
        <taxon>Bacteria</taxon>
        <taxon>Pseudomonadati</taxon>
        <taxon>Pseudomonadota</taxon>
        <taxon>Alphaproteobacteria</taxon>
        <taxon>Rhodobacterales</taxon>
        <taxon>Roseobacteraceae</taxon>
        <taxon>Roseovarius</taxon>
    </lineage>
</organism>
<evidence type="ECO:0000313" key="5">
    <source>
        <dbReference type="Proteomes" id="UP000325785"/>
    </source>
</evidence>
<dbReference type="OrthoDB" id="9808290at2"/>
<evidence type="ECO:0000313" key="2">
    <source>
        <dbReference type="EMBL" id="KRS17489.1"/>
    </source>
</evidence>
<evidence type="ECO:0008006" key="6">
    <source>
        <dbReference type="Google" id="ProtNLM"/>
    </source>
</evidence>
<gene>
    <name evidence="3" type="ORF">RIdsm_02481</name>
    <name evidence="2" type="ORF">XM52_13455</name>
</gene>
<reference evidence="2 4" key="1">
    <citation type="submission" date="2015-04" db="EMBL/GenBank/DDBJ databases">
        <title>The draft genome sequence of Roseovarius indicus B108T.</title>
        <authorList>
            <person name="Li G."/>
            <person name="Lai Q."/>
            <person name="Shao Z."/>
            <person name="Yan P."/>
        </authorList>
    </citation>
    <scope>NUCLEOTIDE SEQUENCE [LARGE SCALE GENOMIC DNA]</scope>
    <source>
        <strain evidence="2 4">B108</strain>
    </source>
</reference>
<keyword evidence="1" id="KW-0732">Signal</keyword>
<name>A0A0T5P922_9RHOB</name>